<dbReference type="PANTHER" id="PTHR34388:SF1">
    <property type="entry name" value="DNA POLYMERASE III SUBUNIT DELTA"/>
    <property type="match status" value="1"/>
</dbReference>
<dbReference type="SUPFAM" id="SSF48019">
    <property type="entry name" value="post-AAA+ oligomerization domain-like"/>
    <property type="match status" value="1"/>
</dbReference>
<evidence type="ECO:0000256" key="8">
    <source>
        <dbReference type="ARBA" id="ARBA00049244"/>
    </source>
</evidence>
<dbReference type="EMBL" id="CP065321">
    <property type="protein sequence ID" value="QQR31707.1"/>
    <property type="molecule type" value="Genomic_DNA"/>
</dbReference>
<dbReference type="SUPFAM" id="SSF52540">
    <property type="entry name" value="P-loop containing nucleoside triphosphate hydrolases"/>
    <property type="match status" value="1"/>
</dbReference>
<evidence type="ECO:0000259" key="9">
    <source>
        <dbReference type="Pfam" id="PF06144"/>
    </source>
</evidence>
<sequence length="350" mass="38791">MPTITEQDLNKHIAARGFGPLYLLSGDEKLTLKRAARKLIEKSSGEGFPEFNRSIFTNDSDMEGVAAAVEALPFMAEHKCAAVSDFDPDSKSSEDLERLLSLMEDLPDTTTLVFWYPTLDIPAKRSPKWRKFLEAAGKAGYTVDFPRLNGADLRRLIKKEAERQGCELAPKSWEKLLSYAGSDLHTLRSETEKLCAYALGLGQKEITPAMVEELTPKSTETTVFIMVRALTSGRYEEAYNQLDLLFYRGEEPIAILGAMAASYIDMYRVKAALESGLTGSAPAEYASEYKGRGGFRLQNAERSSKKLTLSGLRRCLDLLLEADLSLKGSKMEPRLVLEGLISRLLLAVQG</sequence>
<dbReference type="GO" id="GO:0009360">
    <property type="term" value="C:DNA polymerase III complex"/>
    <property type="evidence" value="ECO:0007669"/>
    <property type="project" value="InterPro"/>
</dbReference>
<keyword evidence="3 12" id="KW-0808">Transferase</keyword>
<dbReference type="Gene3D" id="1.20.272.10">
    <property type="match status" value="1"/>
</dbReference>
<evidence type="ECO:0000256" key="1">
    <source>
        <dbReference type="ARBA" id="ARBA00012417"/>
    </source>
</evidence>
<dbReference type="Proteomes" id="UP000596035">
    <property type="component" value="Chromosome"/>
</dbReference>
<reference evidence="11" key="1">
    <citation type="journal article" date="2017" name="Genome Announc.">
        <title>High-Quality Whole-Genome Sequences of the Oligo-Mouse-Microbiota Bacterial Community.</title>
        <authorList>
            <person name="Garzetti D."/>
            <person name="Brugiroux S."/>
            <person name="Bunk B."/>
            <person name="Pukall R."/>
            <person name="McCoy K.D."/>
            <person name="Macpherson A.J."/>
            <person name="Stecher B."/>
        </authorList>
    </citation>
    <scope>NUCLEOTIDE SEQUENCE</scope>
    <source>
        <strain evidence="11">KB18</strain>
    </source>
</reference>
<evidence type="ECO:0000313" key="14">
    <source>
        <dbReference type="Proteomes" id="UP000596035"/>
    </source>
</evidence>
<evidence type="ECO:0000259" key="10">
    <source>
        <dbReference type="Pfam" id="PF21694"/>
    </source>
</evidence>
<dbReference type="EMBL" id="CP021422">
    <property type="protein sequence ID" value="ASB42420.1"/>
    <property type="molecule type" value="Genomic_DNA"/>
</dbReference>
<dbReference type="InterPro" id="IPR008921">
    <property type="entry name" value="DNA_pol3_clamp-load_cplx_C"/>
</dbReference>
<dbReference type="GO" id="GO:0003887">
    <property type="term" value="F:DNA-directed DNA polymerase activity"/>
    <property type="evidence" value="ECO:0007669"/>
    <property type="project" value="UniProtKB-KW"/>
</dbReference>
<dbReference type="InterPro" id="IPR027417">
    <property type="entry name" value="P-loop_NTPase"/>
</dbReference>
<dbReference type="Pfam" id="PF21694">
    <property type="entry name" value="DNA_pol3_delta_C"/>
    <property type="match status" value="1"/>
</dbReference>
<evidence type="ECO:0000256" key="6">
    <source>
        <dbReference type="ARBA" id="ARBA00022932"/>
    </source>
</evidence>
<dbReference type="Proteomes" id="UP000196710">
    <property type="component" value="Chromosome"/>
</dbReference>
<reference evidence="12 14" key="3">
    <citation type="submission" date="2020-11" db="EMBL/GenBank/DDBJ databases">
        <title>Closed and high quality bacterial genomes of the OMM12 community.</title>
        <authorList>
            <person name="Marbouty M."/>
            <person name="Lamy-Besnier Q."/>
            <person name="Debarbieux L."/>
            <person name="Koszul R."/>
        </authorList>
    </citation>
    <scope>NUCLEOTIDE SEQUENCE [LARGE SCALE GENOMIC DNA]</scope>
    <source>
        <strain evidence="12 14">KB18</strain>
    </source>
</reference>
<comment type="similarity">
    <text evidence="7">Belongs to the DNA polymerase HolA subunit family.</text>
</comment>
<dbReference type="NCBIfam" id="TIGR01128">
    <property type="entry name" value="holA"/>
    <property type="match status" value="1"/>
</dbReference>
<evidence type="ECO:0000313" key="11">
    <source>
        <dbReference type="EMBL" id="ASB42420.1"/>
    </source>
</evidence>
<reference evidence="13" key="2">
    <citation type="submission" date="2017-05" db="EMBL/GenBank/DDBJ databases">
        <title>Improved OligoMM genomes.</title>
        <authorList>
            <person name="Garzetti D."/>
        </authorList>
    </citation>
    <scope>NUCLEOTIDE SEQUENCE [LARGE SCALE GENOMIC DNA]</scope>
    <source>
        <strain evidence="13">KB18</strain>
    </source>
</reference>
<feature type="domain" description="DNA polymerase III delta subunit-like C-terminal" evidence="10">
    <location>
        <begin position="220"/>
        <end position="343"/>
    </location>
</feature>
<organism evidence="12 14">
    <name type="scientific">Acutalibacter muris</name>
    <dbReference type="NCBI Taxonomy" id="1796620"/>
    <lineage>
        <taxon>Bacteria</taxon>
        <taxon>Bacillati</taxon>
        <taxon>Bacillota</taxon>
        <taxon>Clostridia</taxon>
        <taxon>Eubacteriales</taxon>
        <taxon>Acutalibacteraceae</taxon>
        <taxon>Acutalibacter</taxon>
    </lineage>
</organism>
<keyword evidence="4 12" id="KW-0548">Nucleotidyltransferase</keyword>
<dbReference type="GO" id="GO:0003677">
    <property type="term" value="F:DNA binding"/>
    <property type="evidence" value="ECO:0007669"/>
    <property type="project" value="InterPro"/>
</dbReference>
<evidence type="ECO:0000256" key="7">
    <source>
        <dbReference type="ARBA" id="ARBA00034754"/>
    </source>
</evidence>
<keyword evidence="6" id="KW-0239">DNA-directed DNA polymerase</keyword>
<dbReference type="Gene3D" id="3.40.50.300">
    <property type="entry name" value="P-loop containing nucleotide triphosphate hydrolases"/>
    <property type="match status" value="1"/>
</dbReference>
<dbReference type="RefSeq" id="WP_066537861.1">
    <property type="nucleotide sequence ID" value="NZ_CAPVCI010000012.1"/>
</dbReference>
<feature type="domain" description="DNA polymerase III delta N-terminal" evidence="9">
    <location>
        <begin position="22"/>
        <end position="134"/>
    </location>
</feature>
<dbReference type="PANTHER" id="PTHR34388">
    <property type="entry name" value="DNA POLYMERASE III SUBUNIT DELTA"/>
    <property type="match status" value="1"/>
</dbReference>
<dbReference type="GO" id="GO:0006261">
    <property type="term" value="P:DNA-templated DNA replication"/>
    <property type="evidence" value="ECO:0007669"/>
    <property type="project" value="TreeGrafter"/>
</dbReference>
<dbReference type="KEGG" id="amur:ADH66_18260"/>
<dbReference type="InterPro" id="IPR048466">
    <property type="entry name" value="DNA_pol3_delta-like_C"/>
</dbReference>
<protein>
    <recommendedName>
        <fullName evidence="2">DNA polymerase III subunit delta</fullName>
        <ecNumber evidence="1">2.7.7.7</ecNumber>
    </recommendedName>
</protein>
<evidence type="ECO:0000256" key="3">
    <source>
        <dbReference type="ARBA" id="ARBA00022679"/>
    </source>
</evidence>
<keyword evidence="13" id="KW-1185">Reference proteome</keyword>
<gene>
    <name evidence="12" type="primary">holA</name>
    <name evidence="11" type="ORF">ADH66_18260</name>
    <name evidence="12" type="ORF">I5Q82_08675</name>
</gene>
<dbReference type="AlphaFoldDB" id="A0A1Z2XVE3"/>
<keyword evidence="5" id="KW-0235">DNA replication</keyword>
<evidence type="ECO:0000313" key="12">
    <source>
        <dbReference type="EMBL" id="QQR31707.1"/>
    </source>
</evidence>
<dbReference type="Pfam" id="PF06144">
    <property type="entry name" value="DNA_pol3_delta"/>
    <property type="match status" value="1"/>
</dbReference>
<accession>A0A1Z2XVE3</accession>
<evidence type="ECO:0000256" key="5">
    <source>
        <dbReference type="ARBA" id="ARBA00022705"/>
    </source>
</evidence>
<evidence type="ECO:0000256" key="2">
    <source>
        <dbReference type="ARBA" id="ARBA00017703"/>
    </source>
</evidence>
<evidence type="ECO:0000313" key="13">
    <source>
        <dbReference type="Proteomes" id="UP000196710"/>
    </source>
</evidence>
<dbReference type="InterPro" id="IPR005790">
    <property type="entry name" value="DNA_polIII_delta"/>
</dbReference>
<comment type="catalytic activity">
    <reaction evidence="8">
        <text>DNA(n) + a 2'-deoxyribonucleoside 5'-triphosphate = DNA(n+1) + diphosphate</text>
        <dbReference type="Rhea" id="RHEA:22508"/>
        <dbReference type="Rhea" id="RHEA-COMP:17339"/>
        <dbReference type="Rhea" id="RHEA-COMP:17340"/>
        <dbReference type="ChEBI" id="CHEBI:33019"/>
        <dbReference type="ChEBI" id="CHEBI:61560"/>
        <dbReference type="ChEBI" id="CHEBI:173112"/>
        <dbReference type="EC" id="2.7.7.7"/>
    </reaction>
</comment>
<dbReference type="InterPro" id="IPR010372">
    <property type="entry name" value="DNA_pol3_delta_N"/>
</dbReference>
<dbReference type="Gene3D" id="1.10.8.60">
    <property type="match status" value="1"/>
</dbReference>
<evidence type="ECO:0000256" key="4">
    <source>
        <dbReference type="ARBA" id="ARBA00022695"/>
    </source>
</evidence>
<dbReference type="EC" id="2.7.7.7" evidence="1"/>
<proteinExistence type="inferred from homology"/>
<name>A0A1Z2XVE3_9FIRM</name>